<organism evidence="4">
    <name type="scientific">Roseihalotalea indica</name>
    <dbReference type="NCBI Taxonomy" id="2867963"/>
    <lineage>
        <taxon>Bacteria</taxon>
        <taxon>Pseudomonadati</taxon>
        <taxon>Bacteroidota</taxon>
        <taxon>Cytophagia</taxon>
        <taxon>Cytophagales</taxon>
        <taxon>Catalimonadaceae</taxon>
        <taxon>Roseihalotalea</taxon>
    </lineage>
</organism>
<sequence length="649" mass="72452">MRSLLPCLLSLLAVALFTRCESPSATHVQLHHLFSDNALLQRDIEIPVWGQADPGGTLEVELNGHTAKAEVDEDGQWQVKLPAMQAGGPYEMHIRGEKDTVLSNILLGDVWLASGQSNMEWPLSGQVDNYEEEIANAKYPTIRLFTVYRKTSDEPLSQLDSGRWVECTPETVANFSAVAYFFGREIQQDRDIPVGLIHSSWGGTTAEAWTSEASVRQMEEFSRMIDSLRSNENALSFAEQQEQKQKVMEDAEAQLADVKIPMDAQNWKSMALPTFWENANEPLEDFDGYVWFQKTFTLPDSYANQPLNLHLGMIDDADVTWINGEKVGETTNYTTLREYEIPPQLVKGGENTITVRVLDTGGGGGFAGPAEEMYLARDGQKLSVNITGDWKYDAPQEGELPKADLFPSDPAILYNAMIKPLLPYPIKGVIWYQGESNAGRALQYQTLFPLLIDDWRKQWGIGDFPFLFVQLANYKAPGSAPENWPRLREAQLMTLSLPNTGMAVTIDIGNPDDIHPRNKQDVGYRLAQAALKVAYGEENVYSGPVYESMQVAGDSVVLTFSEVGEELFKLPDEDLRGFEIAGEDQQFYPAEAHIISATEVSVKSSSVNNPAAVRYGWYSNPDVNLYNSEGLPASPFRTDDWDEKEEVNS</sequence>
<dbReference type="GO" id="GO:0005975">
    <property type="term" value="P:carbohydrate metabolic process"/>
    <property type="evidence" value="ECO:0007669"/>
    <property type="project" value="InterPro"/>
</dbReference>
<keyword evidence="2" id="KW-0732">Signal</keyword>
<evidence type="ECO:0000256" key="1">
    <source>
        <dbReference type="ARBA" id="ARBA00022801"/>
    </source>
</evidence>
<evidence type="ECO:0000313" key="4">
    <source>
        <dbReference type="EMBL" id="WKN39571.1"/>
    </source>
</evidence>
<evidence type="ECO:0000256" key="2">
    <source>
        <dbReference type="SAM" id="SignalP"/>
    </source>
</evidence>
<reference evidence="4" key="2">
    <citation type="journal article" date="2024" name="Antonie Van Leeuwenhoek">
        <title>Roseihalotalea indica gen. nov., sp. nov., a halophilic Bacteroidetes from mesopelagic Southwest Indian Ocean with higher carbohydrate metabolic potential.</title>
        <authorList>
            <person name="Chen B."/>
            <person name="Zhang M."/>
            <person name="Lin D."/>
            <person name="Ye J."/>
            <person name="Tang K."/>
        </authorList>
    </citation>
    <scope>NUCLEOTIDE SEQUENCE</scope>
    <source>
        <strain evidence="4">TK19036</strain>
    </source>
</reference>
<reference evidence="4" key="1">
    <citation type="journal article" date="2023" name="Comput. Struct. Biotechnol. J.">
        <title>Discovery of a novel marine Bacteroidetes with a rich repertoire of carbohydrate-active enzymes.</title>
        <authorList>
            <person name="Chen B."/>
            <person name="Liu G."/>
            <person name="Chen Q."/>
            <person name="Wang H."/>
            <person name="Liu L."/>
            <person name="Tang K."/>
        </authorList>
    </citation>
    <scope>NUCLEOTIDE SEQUENCE</scope>
    <source>
        <strain evidence="4">TK19036</strain>
    </source>
</reference>
<dbReference type="GO" id="GO:0004553">
    <property type="term" value="F:hydrolase activity, hydrolyzing O-glycosyl compounds"/>
    <property type="evidence" value="ECO:0007669"/>
    <property type="project" value="InterPro"/>
</dbReference>
<keyword evidence="1" id="KW-0378">Hydrolase</keyword>
<dbReference type="InterPro" id="IPR036514">
    <property type="entry name" value="SGNH_hydro_sf"/>
</dbReference>
<accession>A0AA49GUF2</accession>
<feature type="domain" description="Sialate O-acetylesterase" evidence="3">
    <location>
        <begin position="109"/>
        <end position="232"/>
    </location>
</feature>
<dbReference type="GO" id="GO:0001681">
    <property type="term" value="F:sialate O-acetylesterase activity"/>
    <property type="evidence" value="ECO:0007669"/>
    <property type="project" value="InterPro"/>
</dbReference>
<dbReference type="SUPFAM" id="SSF49785">
    <property type="entry name" value="Galactose-binding domain-like"/>
    <property type="match status" value="1"/>
</dbReference>
<dbReference type="AlphaFoldDB" id="A0AA49GUF2"/>
<proteinExistence type="predicted"/>
<feature type="domain" description="Sialate O-acetylesterase" evidence="3">
    <location>
        <begin position="424"/>
        <end position="531"/>
    </location>
</feature>
<dbReference type="Gene3D" id="3.40.50.1110">
    <property type="entry name" value="SGNH hydrolase"/>
    <property type="match status" value="2"/>
</dbReference>
<feature type="signal peptide" evidence="2">
    <location>
        <begin position="1"/>
        <end position="18"/>
    </location>
</feature>
<feature type="chain" id="PRO_5041330739" evidence="2">
    <location>
        <begin position="19"/>
        <end position="649"/>
    </location>
</feature>
<dbReference type="InterPro" id="IPR005181">
    <property type="entry name" value="SASA"/>
</dbReference>
<dbReference type="PANTHER" id="PTHR22901:SF0">
    <property type="entry name" value="SIALATE O-ACETYLESTERASE"/>
    <property type="match status" value="1"/>
</dbReference>
<gene>
    <name evidence="4" type="ORF">K4G66_12800</name>
</gene>
<dbReference type="Gene3D" id="2.60.40.10">
    <property type="entry name" value="Immunoglobulins"/>
    <property type="match status" value="1"/>
</dbReference>
<name>A0AA49GUF2_9BACT</name>
<dbReference type="SUPFAM" id="SSF52266">
    <property type="entry name" value="SGNH hydrolase"/>
    <property type="match status" value="1"/>
</dbReference>
<evidence type="ECO:0000259" key="3">
    <source>
        <dbReference type="Pfam" id="PF03629"/>
    </source>
</evidence>
<dbReference type="InterPro" id="IPR013783">
    <property type="entry name" value="Ig-like_fold"/>
</dbReference>
<dbReference type="EMBL" id="CP120682">
    <property type="protein sequence ID" value="WKN39571.1"/>
    <property type="molecule type" value="Genomic_DNA"/>
</dbReference>
<dbReference type="InterPro" id="IPR008979">
    <property type="entry name" value="Galactose-bd-like_sf"/>
</dbReference>
<dbReference type="Pfam" id="PF03629">
    <property type="entry name" value="SASA"/>
    <property type="match status" value="2"/>
</dbReference>
<dbReference type="PANTHER" id="PTHR22901">
    <property type="entry name" value="SIALATE O-ACETYLESTERASE"/>
    <property type="match status" value="1"/>
</dbReference>
<dbReference type="InterPro" id="IPR039329">
    <property type="entry name" value="SIAE"/>
</dbReference>
<protein>
    <submittedName>
        <fullName evidence="4">Sialate O-acetylesterase</fullName>
    </submittedName>
</protein>